<feature type="transmembrane region" description="Helical" evidence="2">
    <location>
        <begin position="212"/>
        <end position="245"/>
    </location>
</feature>
<feature type="region of interest" description="Disordered" evidence="1">
    <location>
        <begin position="549"/>
        <end position="569"/>
    </location>
</feature>
<evidence type="ECO:0000256" key="1">
    <source>
        <dbReference type="SAM" id="MobiDB-lite"/>
    </source>
</evidence>
<reference evidence="4" key="1">
    <citation type="journal article" date="2019" name="Int. J. Syst. Evol. Microbiol.">
        <title>The Global Catalogue of Microorganisms (GCM) 10K type strain sequencing project: providing services to taxonomists for standard genome sequencing and annotation.</title>
        <authorList>
            <consortium name="The Broad Institute Genomics Platform"/>
            <consortium name="The Broad Institute Genome Sequencing Center for Infectious Disease"/>
            <person name="Wu L."/>
            <person name="Ma J."/>
        </authorList>
    </citation>
    <scope>NUCLEOTIDE SEQUENCE [LARGE SCALE GENOMIC DNA]</scope>
    <source>
        <strain evidence="4">JCM 31920</strain>
    </source>
</reference>
<organism evidence="3 4">
    <name type="scientific">Ravibacter arvi</name>
    <dbReference type="NCBI Taxonomy" id="2051041"/>
    <lineage>
        <taxon>Bacteria</taxon>
        <taxon>Pseudomonadati</taxon>
        <taxon>Bacteroidota</taxon>
        <taxon>Cytophagia</taxon>
        <taxon>Cytophagales</taxon>
        <taxon>Spirosomataceae</taxon>
        <taxon>Ravibacter</taxon>
    </lineage>
</organism>
<feature type="transmembrane region" description="Helical" evidence="2">
    <location>
        <begin position="169"/>
        <end position="191"/>
    </location>
</feature>
<feature type="transmembrane region" description="Helical" evidence="2">
    <location>
        <begin position="481"/>
        <end position="504"/>
    </location>
</feature>
<feature type="transmembrane region" description="Helical" evidence="2">
    <location>
        <begin position="414"/>
        <end position="439"/>
    </location>
</feature>
<proteinExistence type="predicted"/>
<dbReference type="PANTHER" id="PTHR34219">
    <property type="entry name" value="IRON-REGULATED INNER MEMBRANE PROTEIN-RELATED"/>
    <property type="match status" value="1"/>
</dbReference>
<keyword evidence="2" id="KW-0472">Membrane</keyword>
<feature type="region of interest" description="Disordered" evidence="1">
    <location>
        <begin position="99"/>
        <end position="119"/>
    </location>
</feature>
<feature type="transmembrane region" description="Helical" evidence="2">
    <location>
        <begin position="379"/>
        <end position="402"/>
    </location>
</feature>
<evidence type="ECO:0000313" key="3">
    <source>
        <dbReference type="EMBL" id="GAA4431939.1"/>
    </source>
</evidence>
<evidence type="ECO:0000313" key="4">
    <source>
        <dbReference type="Proteomes" id="UP001501508"/>
    </source>
</evidence>
<keyword evidence="2" id="KW-0812">Transmembrane</keyword>
<name>A0ABP8LLG4_9BACT</name>
<protein>
    <submittedName>
        <fullName evidence="3">PepSY-associated TM helix domain-containing protein</fullName>
    </submittedName>
</protein>
<dbReference type="PANTHER" id="PTHR34219:SF3">
    <property type="entry name" value="BLL7967 PROTEIN"/>
    <property type="match status" value="1"/>
</dbReference>
<dbReference type="RefSeq" id="WP_345026274.1">
    <property type="nucleotide sequence ID" value="NZ_BAABEY010000002.1"/>
</dbReference>
<dbReference type="Proteomes" id="UP001501508">
    <property type="component" value="Unassembled WGS sequence"/>
</dbReference>
<evidence type="ECO:0000256" key="2">
    <source>
        <dbReference type="SAM" id="Phobius"/>
    </source>
</evidence>
<dbReference type="Pfam" id="PF03929">
    <property type="entry name" value="PepSY_TM"/>
    <property type="match status" value="1"/>
</dbReference>
<feature type="transmembrane region" description="Helical" evidence="2">
    <location>
        <begin position="451"/>
        <end position="469"/>
    </location>
</feature>
<gene>
    <name evidence="3" type="ORF">GCM10023091_03340</name>
</gene>
<accession>A0ABP8LLG4</accession>
<comment type="caution">
    <text evidence="3">The sequence shown here is derived from an EMBL/GenBank/DDBJ whole genome shotgun (WGS) entry which is preliminary data.</text>
</comment>
<feature type="transmembrane region" description="Helical" evidence="2">
    <location>
        <begin position="12"/>
        <end position="36"/>
    </location>
</feature>
<feature type="transmembrane region" description="Helical" evidence="2">
    <location>
        <begin position="510"/>
        <end position="533"/>
    </location>
</feature>
<keyword evidence="2" id="KW-1133">Transmembrane helix</keyword>
<dbReference type="InterPro" id="IPR005625">
    <property type="entry name" value="PepSY-ass_TM"/>
</dbReference>
<dbReference type="EMBL" id="BAABEY010000002">
    <property type="protein sequence ID" value="GAA4431939.1"/>
    <property type="molecule type" value="Genomic_DNA"/>
</dbReference>
<sequence>MDARKYNIYFHTHTISGIIIAALLYVIFFAGSFSFFKDEIIAWQTGASTVARKPAPEYNFVIDSLSRHYNLRGRNLDFYTFRQGNGTYVNMSASMDSTISKPKKEQAGRRRGRGRRGGDGDSAYFSHYFSDKKTGSYADNYTMGEFLYRLHFLAQLNQVPLPVNLGTPFGYLLAGIVSFLFLFALITGLFLHWDKMVSNFFIFRPWSKWKTVWTDMHTALGVIGFPFQLVFAVTGVILIVNFVLLGPFGKVLFDGDTDKVYEELQYNRGLKVEYTYSPLEVSGFDLDKFVQEWQGKWGSNPVTRIHILNYLDQSMQVALESKADPKLNFAGSGFVLVEAATGKVLREKSPFTGTNYIDRVKSLVYHLHFGDFGGTPMRIVFFILGLMGCVVILSGIMIWLVARDKVSVPKHKRVFNFWASNFFMAACLSMLPVTAFTFIMLKAAKAVDQSLIYNVYFYSWLVLAVYLMLWRNLPLMNKQVLLLSVFLCAAVPLANGIATGLWMWNTWKDGAVDIFLIDTLFVLLAVTSAFAYVKVSRQAKPFNMLGKENVTPSERPGRPQQVTRRLKTS</sequence>
<keyword evidence="4" id="KW-1185">Reference proteome</keyword>